<comment type="function">
    <text evidence="9">Involved in the gluconeogenesis. Catalyzes stereospecifically the conversion of dihydroxyacetone phosphate (DHAP) to D-glyceraldehyde-3-phosphate (G3P).</text>
</comment>
<name>A0A2A5S3J1_9LACT</name>
<dbReference type="EMBL" id="JXJX01000002">
    <property type="protein sequence ID" value="PCS08045.1"/>
    <property type="molecule type" value="Genomic_DNA"/>
</dbReference>
<dbReference type="Pfam" id="PF00121">
    <property type="entry name" value="TIM"/>
    <property type="match status" value="1"/>
</dbReference>
<feature type="binding site" evidence="9">
    <location>
        <position position="232"/>
    </location>
    <ligand>
        <name>substrate</name>
    </ligand>
</feature>
<dbReference type="GO" id="GO:0006094">
    <property type="term" value="P:gluconeogenesis"/>
    <property type="evidence" value="ECO:0007669"/>
    <property type="project" value="UniProtKB-UniRule"/>
</dbReference>
<dbReference type="InterPro" id="IPR022896">
    <property type="entry name" value="TrioseP_Isoase_bac/euk"/>
</dbReference>
<dbReference type="InterPro" id="IPR013785">
    <property type="entry name" value="Aldolase_TIM"/>
</dbReference>
<keyword evidence="6 9" id="KW-0963">Cytoplasm</keyword>
<dbReference type="HAMAP" id="MF_00147_B">
    <property type="entry name" value="TIM_B"/>
    <property type="match status" value="1"/>
</dbReference>
<comment type="subcellular location">
    <subcellularLocation>
        <location evidence="9 10">Cytoplasm</location>
    </subcellularLocation>
</comment>
<comment type="pathway">
    <text evidence="9 10">Carbohydrate biosynthesis; gluconeogenesis.</text>
</comment>
<evidence type="ECO:0000313" key="11">
    <source>
        <dbReference type="EMBL" id="PCS08045.1"/>
    </source>
</evidence>
<evidence type="ECO:0000256" key="6">
    <source>
        <dbReference type="ARBA" id="ARBA00022490"/>
    </source>
</evidence>
<dbReference type="InterPro" id="IPR020861">
    <property type="entry name" value="Triosephosphate_isomerase_AS"/>
</dbReference>
<dbReference type="FunFam" id="3.20.20.70:FF:000016">
    <property type="entry name" value="Triosephosphate isomerase"/>
    <property type="match status" value="1"/>
</dbReference>
<dbReference type="PANTHER" id="PTHR21139">
    <property type="entry name" value="TRIOSEPHOSPHATE ISOMERASE"/>
    <property type="match status" value="1"/>
</dbReference>
<comment type="subunit">
    <text evidence="9 10">Homodimer.</text>
</comment>
<dbReference type="UniPathway" id="UPA00109">
    <property type="reaction ID" value="UER00189"/>
</dbReference>
<dbReference type="GO" id="GO:0019563">
    <property type="term" value="P:glycerol catabolic process"/>
    <property type="evidence" value="ECO:0007669"/>
    <property type="project" value="TreeGrafter"/>
</dbReference>
<dbReference type="Proteomes" id="UP000242246">
    <property type="component" value="Unassembled WGS sequence"/>
</dbReference>
<evidence type="ECO:0000256" key="9">
    <source>
        <dbReference type="HAMAP-Rule" id="MF_00147"/>
    </source>
</evidence>
<dbReference type="InterPro" id="IPR000652">
    <property type="entry name" value="Triosephosphate_isomerase"/>
</dbReference>
<gene>
    <name evidence="9" type="primary">tpiA</name>
    <name evidence="11" type="ORF">RU87_GL000782</name>
</gene>
<evidence type="ECO:0000256" key="2">
    <source>
        <dbReference type="ARBA" id="ARBA00007422"/>
    </source>
</evidence>
<dbReference type="EC" id="5.3.1.1" evidence="3 9"/>
<proteinExistence type="inferred from homology"/>
<feature type="active site" description="Electrophile" evidence="9">
    <location>
        <position position="114"/>
    </location>
</feature>
<sequence>MVDRTNHYLQIKKYRGGLMSRKPIIAGNWKMNKTLAEAKAFAEAVKGKAPSAELVDTVIGSPALFLAPLADILKDDVIELAAQNSYFENAGAFTGENSPAAIADLGVKYIIIGHSERREYFHETDEDINTKAKAIIANGVTPIICCGETLETYEAGKTGEWVEAQITAALKDLTPEQVSNLVIAYEPIWAIGTGKSADANTADETCGVVRSTVEKLYGKAVSDAVRIQYGGSVKPENVAEYMSKENVDGALVGGASLEADSFLALLDFVK</sequence>
<evidence type="ECO:0000256" key="7">
    <source>
        <dbReference type="ARBA" id="ARBA00023152"/>
    </source>
</evidence>
<dbReference type="GO" id="GO:0004807">
    <property type="term" value="F:triose-phosphate isomerase activity"/>
    <property type="evidence" value="ECO:0007669"/>
    <property type="project" value="UniProtKB-UniRule"/>
</dbReference>
<evidence type="ECO:0000256" key="10">
    <source>
        <dbReference type="RuleBase" id="RU363013"/>
    </source>
</evidence>
<comment type="similarity">
    <text evidence="2 9 10">Belongs to the triosephosphate isomerase family.</text>
</comment>
<keyword evidence="5 9" id="KW-0312">Gluconeogenesis</keyword>
<dbReference type="NCBIfam" id="TIGR00419">
    <property type="entry name" value="tim"/>
    <property type="match status" value="1"/>
</dbReference>
<dbReference type="PROSITE" id="PS00171">
    <property type="entry name" value="TIM_1"/>
    <property type="match status" value="1"/>
</dbReference>
<feature type="binding site" evidence="9">
    <location>
        <begin position="253"/>
        <end position="254"/>
    </location>
    <ligand>
        <name>substrate</name>
    </ligand>
</feature>
<comment type="caution">
    <text evidence="11">The sequence shown here is derived from an EMBL/GenBank/DDBJ whole genome shotgun (WGS) entry which is preliminary data.</text>
</comment>
<dbReference type="GO" id="GO:0006096">
    <property type="term" value="P:glycolytic process"/>
    <property type="evidence" value="ECO:0007669"/>
    <property type="project" value="UniProtKB-UniRule"/>
</dbReference>
<dbReference type="Gene3D" id="3.20.20.70">
    <property type="entry name" value="Aldolase class I"/>
    <property type="match status" value="1"/>
</dbReference>
<comment type="catalytic activity">
    <reaction evidence="9 10">
        <text>D-glyceraldehyde 3-phosphate = dihydroxyacetone phosphate</text>
        <dbReference type="Rhea" id="RHEA:18585"/>
        <dbReference type="ChEBI" id="CHEBI:57642"/>
        <dbReference type="ChEBI" id="CHEBI:59776"/>
        <dbReference type="EC" id="5.3.1.1"/>
    </reaction>
</comment>
<evidence type="ECO:0000256" key="4">
    <source>
        <dbReference type="ARBA" id="ARBA00019397"/>
    </source>
</evidence>
<organism evidence="11 12">
    <name type="scientific">Pseudolactococcus plantarum</name>
    <dbReference type="NCBI Taxonomy" id="1365"/>
    <lineage>
        <taxon>Bacteria</taxon>
        <taxon>Bacillati</taxon>
        <taxon>Bacillota</taxon>
        <taxon>Bacilli</taxon>
        <taxon>Lactobacillales</taxon>
        <taxon>Streptococcaceae</taxon>
        <taxon>Pseudolactococcus</taxon>
    </lineage>
</organism>
<dbReference type="PANTHER" id="PTHR21139:SF42">
    <property type="entry name" value="TRIOSEPHOSPHATE ISOMERASE"/>
    <property type="match status" value="1"/>
</dbReference>
<keyword evidence="7 9" id="KW-0324">Glycolysis</keyword>
<keyword evidence="12" id="KW-1185">Reference proteome</keyword>
<dbReference type="STRING" id="1348632.GCA_001591745_01017"/>
<dbReference type="PROSITE" id="PS51440">
    <property type="entry name" value="TIM_2"/>
    <property type="match status" value="1"/>
</dbReference>
<dbReference type="GO" id="GO:0005829">
    <property type="term" value="C:cytosol"/>
    <property type="evidence" value="ECO:0007669"/>
    <property type="project" value="TreeGrafter"/>
</dbReference>
<feature type="active site" description="Proton acceptor" evidence="9">
    <location>
        <position position="186"/>
    </location>
</feature>
<keyword evidence="8 9" id="KW-0413">Isomerase</keyword>
<evidence type="ECO:0000313" key="12">
    <source>
        <dbReference type="Proteomes" id="UP000242246"/>
    </source>
</evidence>
<protein>
    <recommendedName>
        <fullName evidence="4 9">Triosephosphate isomerase</fullName>
        <shortName evidence="9">TIM</shortName>
        <shortName evidence="9">TPI</shortName>
        <ecNumber evidence="3 9">5.3.1.1</ecNumber>
    </recommendedName>
    <alternativeName>
        <fullName evidence="9">Triose-phosphate isomerase</fullName>
    </alternativeName>
</protein>
<reference evidence="11 12" key="1">
    <citation type="submission" date="2014-12" db="EMBL/GenBank/DDBJ databases">
        <title>Draft genome sequences of 10 type strains of Lactococcus.</title>
        <authorList>
            <person name="Sun Z."/>
            <person name="Zhong Z."/>
            <person name="Liu W."/>
            <person name="Zhang W."/>
            <person name="Zhang H."/>
        </authorList>
    </citation>
    <scope>NUCLEOTIDE SEQUENCE [LARGE SCALE GENOMIC DNA]</scope>
    <source>
        <strain evidence="11 12">DSM 20686</strain>
    </source>
</reference>
<dbReference type="SUPFAM" id="SSF51351">
    <property type="entry name" value="Triosephosphate isomerase (TIM)"/>
    <property type="match status" value="1"/>
</dbReference>
<dbReference type="GO" id="GO:0046166">
    <property type="term" value="P:glyceraldehyde-3-phosphate biosynthetic process"/>
    <property type="evidence" value="ECO:0007669"/>
    <property type="project" value="TreeGrafter"/>
</dbReference>
<feature type="binding site" evidence="9">
    <location>
        <position position="192"/>
    </location>
    <ligand>
        <name>substrate</name>
    </ligand>
</feature>
<dbReference type="AlphaFoldDB" id="A0A2A5S3J1"/>
<dbReference type="InterPro" id="IPR035990">
    <property type="entry name" value="TIM_sf"/>
</dbReference>
<evidence type="ECO:0000256" key="8">
    <source>
        <dbReference type="ARBA" id="ARBA00023235"/>
    </source>
</evidence>
<dbReference type="UniPathway" id="UPA00138"/>
<accession>A0A2A5S3J1</accession>
<evidence type="ECO:0000256" key="1">
    <source>
        <dbReference type="ARBA" id="ARBA00004680"/>
    </source>
</evidence>
<evidence type="ECO:0000256" key="5">
    <source>
        <dbReference type="ARBA" id="ARBA00022432"/>
    </source>
</evidence>
<feature type="binding site" evidence="9">
    <location>
        <begin position="28"/>
        <end position="30"/>
    </location>
    <ligand>
        <name>substrate</name>
    </ligand>
</feature>
<evidence type="ECO:0000256" key="3">
    <source>
        <dbReference type="ARBA" id="ARBA00011940"/>
    </source>
</evidence>
<dbReference type="CDD" id="cd00311">
    <property type="entry name" value="TIM"/>
    <property type="match status" value="1"/>
</dbReference>
<comment type="pathway">
    <text evidence="1 9 10">Carbohydrate degradation; glycolysis; D-glyceraldehyde 3-phosphate from glycerone phosphate: step 1/1.</text>
</comment>